<proteinExistence type="predicted"/>
<accession>A0A0B6ZED6</accession>
<gene>
    <name evidence="1" type="primary">ORF60281</name>
</gene>
<dbReference type="AlphaFoldDB" id="A0A0B6ZED6"/>
<name>A0A0B6ZED6_9EUPU</name>
<organism evidence="1">
    <name type="scientific">Arion vulgaris</name>
    <dbReference type="NCBI Taxonomy" id="1028688"/>
    <lineage>
        <taxon>Eukaryota</taxon>
        <taxon>Metazoa</taxon>
        <taxon>Spiralia</taxon>
        <taxon>Lophotrochozoa</taxon>
        <taxon>Mollusca</taxon>
        <taxon>Gastropoda</taxon>
        <taxon>Heterobranchia</taxon>
        <taxon>Euthyneura</taxon>
        <taxon>Panpulmonata</taxon>
        <taxon>Eupulmonata</taxon>
        <taxon>Stylommatophora</taxon>
        <taxon>Helicina</taxon>
        <taxon>Arionoidea</taxon>
        <taxon>Arionidae</taxon>
        <taxon>Arion</taxon>
    </lineage>
</organism>
<dbReference type="EMBL" id="HACG01019952">
    <property type="protein sequence ID" value="CEK66817.1"/>
    <property type="molecule type" value="Transcribed_RNA"/>
</dbReference>
<evidence type="ECO:0000313" key="1">
    <source>
        <dbReference type="EMBL" id="CEK66817.1"/>
    </source>
</evidence>
<reference evidence="1" key="1">
    <citation type="submission" date="2014-12" db="EMBL/GenBank/DDBJ databases">
        <title>Insight into the proteome of Arion vulgaris.</title>
        <authorList>
            <person name="Aradska J."/>
            <person name="Bulat T."/>
            <person name="Smidak R."/>
            <person name="Sarate P."/>
            <person name="Gangsoo J."/>
            <person name="Sialana F."/>
            <person name="Bilban M."/>
            <person name="Lubec G."/>
        </authorList>
    </citation>
    <scope>NUCLEOTIDE SEQUENCE</scope>
    <source>
        <tissue evidence="1">Skin</tissue>
    </source>
</reference>
<sequence length="73" mass="8403">MNSVSFDNIFVFICTVFFRFVYEFEHLCTSLPSSSGGMYANAKISCTSYFVNLFVGDESLQHKIFVVFLFYPV</sequence>
<protein>
    <submittedName>
        <fullName evidence="1">Uncharacterized protein</fullName>
    </submittedName>
</protein>